<dbReference type="InterPro" id="IPR000772">
    <property type="entry name" value="Ricin_B_lectin"/>
</dbReference>
<evidence type="ECO:0000256" key="5">
    <source>
        <dbReference type="ARBA" id="ARBA00022734"/>
    </source>
</evidence>
<protein>
    <recommendedName>
        <fullName evidence="13">Polypeptide N-acetylgalactosaminyltransferase</fullName>
        <ecNumber evidence="13">2.4.1.-</ecNumber>
    </recommendedName>
    <alternativeName>
        <fullName evidence="13">Protein-UDP acetylgalactosaminyltransferase</fullName>
    </alternativeName>
</protein>
<dbReference type="GO" id="GO:0005112">
    <property type="term" value="F:Notch binding"/>
    <property type="evidence" value="ECO:0007669"/>
    <property type="project" value="TreeGrafter"/>
</dbReference>
<dbReference type="Gene3D" id="2.80.10.50">
    <property type="match status" value="1"/>
</dbReference>
<dbReference type="Proteomes" id="UP001367676">
    <property type="component" value="Unassembled WGS sequence"/>
</dbReference>
<dbReference type="Pfam" id="PF00652">
    <property type="entry name" value="Ricin_B_lectin"/>
    <property type="match status" value="1"/>
</dbReference>
<reference evidence="15 16" key="1">
    <citation type="submission" date="2024-03" db="EMBL/GenBank/DDBJ databases">
        <title>Adaptation during the transition from Ophiocordyceps entomopathogen to insect associate is accompanied by gene loss and intensified selection.</title>
        <authorList>
            <person name="Ward C.M."/>
            <person name="Onetto C.A."/>
            <person name="Borneman A.R."/>
        </authorList>
    </citation>
    <scope>NUCLEOTIDE SEQUENCE [LARGE SCALE GENOMIC DNA]</scope>
    <source>
        <strain evidence="15">AWRI1</strain>
        <tissue evidence="15">Single Adult Female</tissue>
    </source>
</reference>
<comment type="cofactor">
    <cofactor evidence="1 13">
        <name>Mn(2+)</name>
        <dbReference type="ChEBI" id="CHEBI:29035"/>
    </cofactor>
</comment>
<evidence type="ECO:0000313" key="15">
    <source>
        <dbReference type="EMBL" id="KAK7576384.1"/>
    </source>
</evidence>
<dbReference type="GO" id="GO:0004653">
    <property type="term" value="F:polypeptide N-acetylgalactosaminyltransferase activity"/>
    <property type="evidence" value="ECO:0007669"/>
    <property type="project" value="TreeGrafter"/>
</dbReference>
<evidence type="ECO:0000256" key="6">
    <source>
        <dbReference type="ARBA" id="ARBA00022968"/>
    </source>
</evidence>
<keyword evidence="7" id="KW-1133">Transmembrane helix</keyword>
<evidence type="ECO:0000256" key="10">
    <source>
        <dbReference type="ARBA" id="ARBA00023157"/>
    </source>
</evidence>
<dbReference type="PANTHER" id="PTHR11675:SF63">
    <property type="entry name" value="POLYPEPTIDE N-ACETYLGALACTOSAMINYLTRANSFERASE"/>
    <property type="match status" value="1"/>
</dbReference>
<keyword evidence="6" id="KW-0735">Signal-anchor</keyword>
<organism evidence="15 16">
    <name type="scientific">Parthenolecanium corni</name>
    <dbReference type="NCBI Taxonomy" id="536013"/>
    <lineage>
        <taxon>Eukaryota</taxon>
        <taxon>Metazoa</taxon>
        <taxon>Ecdysozoa</taxon>
        <taxon>Arthropoda</taxon>
        <taxon>Hexapoda</taxon>
        <taxon>Insecta</taxon>
        <taxon>Pterygota</taxon>
        <taxon>Neoptera</taxon>
        <taxon>Paraneoptera</taxon>
        <taxon>Hemiptera</taxon>
        <taxon>Sternorrhyncha</taxon>
        <taxon>Coccoidea</taxon>
        <taxon>Coccidae</taxon>
        <taxon>Parthenolecanium</taxon>
    </lineage>
</organism>
<keyword evidence="4" id="KW-0812">Transmembrane</keyword>
<dbReference type="CDD" id="cd02510">
    <property type="entry name" value="pp-GalNAc-T"/>
    <property type="match status" value="1"/>
</dbReference>
<dbReference type="GO" id="GO:0008593">
    <property type="term" value="P:regulation of Notch signaling pathway"/>
    <property type="evidence" value="ECO:0007669"/>
    <property type="project" value="TreeGrafter"/>
</dbReference>
<evidence type="ECO:0000313" key="16">
    <source>
        <dbReference type="Proteomes" id="UP001367676"/>
    </source>
</evidence>
<evidence type="ECO:0000256" key="4">
    <source>
        <dbReference type="ARBA" id="ARBA00022692"/>
    </source>
</evidence>
<evidence type="ECO:0000256" key="8">
    <source>
        <dbReference type="ARBA" id="ARBA00023034"/>
    </source>
</evidence>
<dbReference type="InterPro" id="IPR045885">
    <property type="entry name" value="GalNAc-T"/>
</dbReference>
<comment type="similarity">
    <text evidence="3 13">Belongs to the glycosyltransferase 2 family. GalNAc-T subfamily.</text>
</comment>
<dbReference type="SMART" id="SM00458">
    <property type="entry name" value="RICIN"/>
    <property type="match status" value="1"/>
</dbReference>
<keyword evidence="16" id="KW-1185">Reference proteome</keyword>
<dbReference type="AlphaFoldDB" id="A0AAN9T950"/>
<dbReference type="InterPro" id="IPR035992">
    <property type="entry name" value="Ricin_B-like_lectins"/>
</dbReference>
<keyword evidence="13" id="KW-0808">Transferase</keyword>
<gene>
    <name evidence="15" type="ORF">V9T40_012670</name>
</gene>
<evidence type="ECO:0000256" key="12">
    <source>
        <dbReference type="ARBA" id="ARBA00023211"/>
    </source>
</evidence>
<evidence type="ECO:0000256" key="3">
    <source>
        <dbReference type="ARBA" id="ARBA00005680"/>
    </source>
</evidence>
<dbReference type="GO" id="GO:0000139">
    <property type="term" value="C:Golgi membrane"/>
    <property type="evidence" value="ECO:0007669"/>
    <property type="project" value="UniProtKB-SubCell"/>
</dbReference>
<dbReference type="InterPro" id="IPR029044">
    <property type="entry name" value="Nucleotide-diphossugar_trans"/>
</dbReference>
<dbReference type="FunFam" id="3.90.550.10:FF:000053">
    <property type="entry name" value="Polypeptide N-acetylgalactosaminyltransferase"/>
    <property type="match status" value="1"/>
</dbReference>
<evidence type="ECO:0000256" key="11">
    <source>
        <dbReference type="ARBA" id="ARBA00023180"/>
    </source>
</evidence>
<evidence type="ECO:0000256" key="1">
    <source>
        <dbReference type="ARBA" id="ARBA00001936"/>
    </source>
</evidence>
<dbReference type="PROSITE" id="PS50231">
    <property type="entry name" value="RICIN_B_LECTIN"/>
    <property type="match status" value="1"/>
</dbReference>
<dbReference type="SUPFAM" id="SSF53448">
    <property type="entry name" value="Nucleotide-diphospho-sugar transferases"/>
    <property type="match status" value="1"/>
</dbReference>
<keyword evidence="10 13" id="KW-1015">Disulfide bond</keyword>
<keyword evidence="12 13" id="KW-0464">Manganese</keyword>
<dbReference type="EC" id="2.4.1.-" evidence="13"/>
<evidence type="ECO:0000259" key="14">
    <source>
        <dbReference type="SMART" id="SM00458"/>
    </source>
</evidence>
<comment type="caution">
    <text evidence="15">The sequence shown here is derived from an EMBL/GenBank/DDBJ whole genome shotgun (WGS) entry which is preliminary data.</text>
</comment>
<dbReference type="Gene3D" id="3.90.550.10">
    <property type="entry name" value="Spore Coat Polysaccharide Biosynthesis Protein SpsA, Chain A"/>
    <property type="match status" value="1"/>
</dbReference>
<dbReference type="InterPro" id="IPR001173">
    <property type="entry name" value="Glyco_trans_2-like"/>
</dbReference>
<dbReference type="EMBL" id="JBBCAQ010000036">
    <property type="protein sequence ID" value="KAK7576384.1"/>
    <property type="molecule type" value="Genomic_DNA"/>
</dbReference>
<dbReference type="Pfam" id="PF00535">
    <property type="entry name" value="Glycos_transf_2"/>
    <property type="match status" value="1"/>
</dbReference>
<dbReference type="PANTHER" id="PTHR11675">
    <property type="entry name" value="N-ACETYLGALACTOSAMINYLTRANSFERASE"/>
    <property type="match status" value="1"/>
</dbReference>
<keyword evidence="11" id="KW-0325">Glycoprotein</keyword>
<keyword evidence="5 13" id="KW-0430">Lectin</keyword>
<sequence length="537" mass="62167">MRNQNIENSELEVETEDFSLVKDAEDLKIRNEGYSKYGFNALASRNIGIYRELPDTRHKLCDSISYSNTLPSTSVVICFYNEHFETLLRTLHTIVKNTPAILLHEIILVDDFSDIESLHDLVRKYLSTSAELKHVVHFHKTTRREGLIRARIFGANLASGEVLVFLDSHVEVNRKWLEPMLARIAQDPYNHVVTPIIDIINPNSLQYSSSPFVRGGFNWGLHFKWESIPKSLLKSDEDFVKPVKSPTMAGGLFAMNREYFNKLGQYDSQMDIWGGENLELSFRVWMCGGTLEIIPCSRIGHIFRRHRPYSDGENTMAKNSLRVAHVWLDNYKHHYLSAVPEAKYVHYGDISERLELKKRLQCKSFDWYLQNIYPELILPDDDQKKLEEKSNKFDRPTFQRWDERKRNYVDRFQMKLSNTNLCVTSEKDVRSKGSLLILKTCIRAKNQIWYRTDKDELVLAQMLCLDAGTASDKPKLSKCHELGESQEWHFNNQKNTPIYDSASGTCLGATSPQVNAYVSMKLCSESIGVRWNLIFDT</sequence>
<keyword evidence="13" id="KW-0328">Glycosyltransferase</keyword>
<evidence type="ECO:0000256" key="9">
    <source>
        <dbReference type="ARBA" id="ARBA00023136"/>
    </source>
</evidence>
<proteinExistence type="inferred from homology"/>
<feature type="domain" description="Ricin B lectin" evidence="14">
    <location>
        <begin position="411"/>
        <end position="534"/>
    </location>
</feature>
<evidence type="ECO:0000256" key="13">
    <source>
        <dbReference type="RuleBase" id="RU361242"/>
    </source>
</evidence>
<keyword evidence="8 13" id="KW-0333">Golgi apparatus</keyword>
<comment type="subcellular location">
    <subcellularLocation>
        <location evidence="2 13">Golgi apparatus membrane</location>
        <topology evidence="2 13">Single-pass type II membrane protein</topology>
    </subcellularLocation>
</comment>
<dbReference type="GO" id="GO:0006493">
    <property type="term" value="P:protein O-linked glycosylation"/>
    <property type="evidence" value="ECO:0007669"/>
    <property type="project" value="TreeGrafter"/>
</dbReference>
<dbReference type="CDD" id="cd23440">
    <property type="entry name" value="beta-trefoil_Ricin_GALNT11"/>
    <property type="match status" value="1"/>
</dbReference>
<comment type="pathway">
    <text evidence="13">Protein modification; protein glycosylation.</text>
</comment>
<name>A0AAN9T950_9HEMI</name>
<dbReference type="GO" id="GO:0030246">
    <property type="term" value="F:carbohydrate binding"/>
    <property type="evidence" value="ECO:0007669"/>
    <property type="project" value="UniProtKB-KW"/>
</dbReference>
<accession>A0AAN9T950</accession>
<dbReference type="SUPFAM" id="SSF50370">
    <property type="entry name" value="Ricin B-like lectins"/>
    <property type="match status" value="1"/>
</dbReference>
<keyword evidence="9" id="KW-0472">Membrane</keyword>
<evidence type="ECO:0000256" key="2">
    <source>
        <dbReference type="ARBA" id="ARBA00004323"/>
    </source>
</evidence>
<evidence type="ECO:0000256" key="7">
    <source>
        <dbReference type="ARBA" id="ARBA00022989"/>
    </source>
</evidence>